<evidence type="ECO:0000313" key="1">
    <source>
        <dbReference type="EMBL" id="KAG0572428.1"/>
    </source>
</evidence>
<accession>A0A8T0HPA2</accession>
<reference evidence="1" key="1">
    <citation type="submission" date="2020-06" db="EMBL/GenBank/DDBJ databases">
        <title>WGS assembly of Ceratodon purpureus strain R40.</title>
        <authorList>
            <person name="Carey S.B."/>
            <person name="Jenkins J."/>
            <person name="Shu S."/>
            <person name="Lovell J.T."/>
            <person name="Sreedasyam A."/>
            <person name="Maumus F."/>
            <person name="Tiley G.P."/>
            <person name="Fernandez-Pozo N."/>
            <person name="Barry K."/>
            <person name="Chen C."/>
            <person name="Wang M."/>
            <person name="Lipzen A."/>
            <person name="Daum C."/>
            <person name="Saski C.A."/>
            <person name="Payton A.C."/>
            <person name="Mcbreen J.C."/>
            <person name="Conrad R.E."/>
            <person name="Kollar L.M."/>
            <person name="Olsson S."/>
            <person name="Huttunen S."/>
            <person name="Landis J.B."/>
            <person name="Wickett N.J."/>
            <person name="Johnson M.G."/>
            <person name="Rensing S.A."/>
            <person name="Grimwood J."/>
            <person name="Schmutz J."/>
            <person name="Mcdaniel S.F."/>
        </authorList>
    </citation>
    <scope>NUCLEOTIDE SEQUENCE</scope>
    <source>
        <strain evidence="1">R40</strain>
    </source>
</reference>
<keyword evidence="2" id="KW-1185">Reference proteome</keyword>
<dbReference type="Proteomes" id="UP000822688">
    <property type="component" value="Chromosome V"/>
</dbReference>
<comment type="caution">
    <text evidence="1">The sequence shown here is derived from an EMBL/GenBank/DDBJ whole genome shotgun (WGS) entry which is preliminary data.</text>
</comment>
<evidence type="ECO:0000313" key="2">
    <source>
        <dbReference type="Proteomes" id="UP000822688"/>
    </source>
</evidence>
<gene>
    <name evidence="1" type="ORF">KC19_VG094400</name>
</gene>
<name>A0A8T0HPA2_CERPU</name>
<dbReference type="EMBL" id="CM026426">
    <property type="protein sequence ID" value="KAG0572428.1"/>
    <property type="molecule type" value="Genomic_DNA"/>
</dbReference>
<organism evidence="1 2">
    <name type="scientific">Ceratodon purpureus</name>
    <name type="common">Fire moss</name>
    <name type="synonym">Dicranum purpureum</name>
    <dbReference type="NCBI Taxonomy" id="3225"/>
    <lineage>
        <taxon>Eukaryota</taxon>
        <taxon>Viridiplantae</taxon>
        <taxon>Streptophyta</taxon>
        <taxon>Embryophyta</taxon>
        <taxon>Bryophyta</taxon>
        <taxon>Bryophytina</taxon>
        <taxon>Bryopsida</taxon>
        <taxon>Dicranidae</taxon>
        <taxon>Pseudoditrichales</taxon>
        <taxon>Ditrichaceae</taxon>
        <taxon>Ceratodon</taxon>
    </lineage>
</organism>
<protein>
    <submittedName>
        <fullName evidence="1">Uncharacterized protein</fullName>
    </submittedName>
</protein>
<sequence length="75" mass="8796">MIHLLPDICTRCVPRSILIGENIKMSIELSILHSIRITQNKFRNLRIRGFFRNMARLCSLLQPRTVCCIPLFRIT</sequence>
<proteinExistence type="predicted"/>
<dbReference type="AlphaFoldDB" id="A0A8T0HPA2"/>